<proteinExistence type="predicted"/>
<dbReference type="EMBL" id="JAAQPH010000003">
    <property type="protein sequence ID" value="NIA68058.1"/>
    <property type="molecule type" value="Genomic_DNA"/>
</dbReference>
<dbReference type="RefSeq" id="WP_167222224.1">
    <property type="nucleotide sequence ID" value="NZ_JAAQPH010000003.1"/>
</dbReference>
<reference evidence="1" key="1">
    <citation type="submission" date="2020-03" db="EMBL/GenBank/DDBJ databases">
        <title>Genome of Pelagibius litoralis DSM 21314T.</title>
        <authorList>
            <person name="Wang G."/>
        </authorList>
    </citation>
    <scope>NUCLEOTIDE SEQUENCE</scope>
    <source>
        <strain evidence="1">DSM 21314</strain>
    </source>
</reference>
<dbReference type="Proteomes" id="UP000761264">
    <property type="component" value="Unassembled WGS sequence"/>
</dbReference>
<comment type="caution">
    <text evidence="1">The sequence shown here is derived from an EMBL/GenBank/DDBJ whole genome shotgun (WGS) entry which is preliminary data.</text>
</comment>
<evidence type="ECO:0000313" key="1">
    <source>
        <dbReference type="EMBL" id="NIA68058.1"/>
    </source>
</evidence>
<dbReference type="AlphaFoldDB" id="A0A967EWS1"/>
<organism evidence="1 2">
    <name type="scientific">Pelagibius litoralis</name>
    <dbReference type="NCBI Taxonomy" id="374515"/>
    <lineage>
        <taxon>Bacteria</taxon>
        <taxon>Pseudomonadati</taxon>
        <taxon>Pseudomonadota</taxon>
        <taxon>Alphaproteobacteria</taxon>
        <taxon>Rhodospirillales</taxon>
        <taxon>Rhodovibrionaceae</taxon>
        <taxon>Pelagibius</taxon>
    </lineage>
</organism>
<name>A0A967EWS1_9PROT</name>
<evidence type="ECO:0000313" key="2">
    <source>
        <dbReference type="Proteomes" id="UP000761264"/>
    </source>
</evidence>
<sequence>MTSNRHPGFRELCSLDKDGRPAAAAIKRSPAARYVQEPQSGQSAGLRLAPGICYVLPGSARRATVSVKDRDLLLAFENGSRLQLRDLITIEAMARSPIFQLDGRDILASIVGVMALARGDGATLDRLVRLSSEVLAVSGSTFCTALQALLRDGRLPKACFAPGINPTPPAPGLSQVS</sequence>
<gene>
    <name evidence="1" type="ORF">HBA54_05590</name>
</gene>
<keyword evidence="2" id="KW-1185">Reference proteome</keyword>
<protein>
    <submittedName>
        <fullName evidence="1">Uncharacterized protein</fullName>
    </submittedName>
</protein>
<accession>A0A967EWS1</accession>